<dbReference type="Proteomes" id="UP000198906">
    <property type="component" value="Unassembled WGS sequence"/>
</dbReference>
<organism evidence="1 2">
    <name type="scientific">Micromonospora inyonensis</name>
    <dbReference type="NCBI Taxonomy" id="47866"/>
    <lineage>
        <taxon>Bacteria</taxon>
        <taxon>Bacillati</taxon>
        <taxon>Actinomycetota</taxon>
        <taxon>Actinomycetes</taxon>
        <taxon>Micromonosporales</taxon>
        <taxon>Micromonosporaceae</taxon>
        <taxon>Micromonospora</taxon>
    </lineage>
</organism>
<gene>
    <name evidence="1" type="ORF">GA0074694_5493</name>
</gene>
<dbReference type="AlphaFoldDB" id="A0A1C6SJQ3"/>
<protein>
    <submittedName>
        <fullName evidence="1">Uncharacterized protein</fullName>
    </submittedName>
</protein>
<keyword evidence="2" id="KW-1185">Reference proteome</keyword>
<evidence type="ECO:0000313" key="1">
    <source>
        <dbReference type="EMBL" id="SCL29754.1"/>
    </source>
</evidence>
<dbReference type="Gene3D" id="3.40.50.720">
    <property type="entry name" value="NAD(P)-binding Rossmann-like Domain"/>
    <property type="match status" value="1"/>
</dbReference>
<accession>A0A1C6SJQ3</accession>
<reference evidence="2" key="1">
    <citation type="submission" date="2016-06" db="EMBL/GenBank/DDBJ databases">
        <authorList>
            <person name="Varghese N."/>
        </authorList>
    </citation>
    <scope>NUCLEOTIDE SEQUENCE [LARGE SCALE GENOMIC DNA]</scope>
    <source>
        <strain evidence="2">DSM 46123</strain>
    </source>
</reference>
<dbReference type="InterPro" id="IPR036291">
    <property type="entry name" value="NAD(P)-bd_dom_sf"/>
</dbReference>
<dbReference type="SUPFAM" id="SSF51735">
    <property type="entry name" value="NAD(P)-binding Rossmann-fold domains"/>
    <property type="match status" value="1"/>
</dbReference>
<evidence type="ECO:0000313" key="2">
    <source>
        <dbReference type="Proteomes" id="UP000198906"/>
    </source>
</evidence>
<proteinExistence type="predicted"/>
<dbReference type="STRING" id="47866.GA0074694_5493"/>
<name>A0A1C6SJQ3_9ACTN</name>
<dbReference type="EMBL" id="FMHU01000002">
    <property type="protein sequence ID" value="SCL29754.1"/>
    <property type="molecule type" value="Genomic_DNA"/>
</dbReference>
<sequence length="81" mass="8608">MLAVVASDHAGPLNVAGAEAVSRVDLGLLVARRYGLDPTGLTTTTSVEAGLRRPRVVRLDSSRAARLLTTRLRGVREFLAP</sequence>